<comment type="caution">
    <text evidence="1">The sequence shown here is derived from an EMBL/GenBank/DDBJ whole genome shotgun (WGS) entry which is preliminary data.</text>
</comment>
<organism evidence="1 2">
    <name type="scientific">Sphaerosporella brunnea</name>
    <dbReference type="NCBI Taxonomy" id="1250544"/>
    <lineage>
        <taxon>Eukaryota</taxon>
        <taxon>Fungi</taxon>
        <taxon>Dikarya</taxon>
        <taxon>Ascomycota</taxon>
        <taxon>Pezizomycotina</taxon>
        <taxon>Pezizomycetes</taxon>
        <taxon>Pezizales</taxon>
        <taxon>Pyronemataceae</taxon>
        <taxon>Sphaerosporella</taxon>
    </lineage>
</organism>
<evidence type="ECO:0000313" key="1">
    <source>
        <dbReference type="EMBL" id="KAA8906133.1"/>
    </source>
</evidence>
<feature type="non-terminal residue" evidence="1">
    <location>
        <position position="285"/>
    </location>
</feature>
<sequence>MGLFFGFRFYRRKKSQSKPLQWNPEHDPSGETPHIDKGAMVVWQNPLKDDDDTMLRMFKGVDGRITDHVLNFYIPDEGAPGPGELSKMKPSNRRSVELQLSKLEHLVTLDVSRVYALRAVLGGIIWGAVHERAFFTPKREGKLTCTPGMDPANEEAYHESRELAILRLAQVAHEQLRGFTKPGVSDGNRRQGLESVIRAAAEFAEVIEKQPVQFELVWKAKVGKAKAGKKQSTNGFVEDVMEVAVRVHREGHEPKVRGVVCPGLRKSTDQVLQSTIGIIYFSCLL</sequence>
<dbReference type="EMBL" id="VXIS01000092">
    <property type="protein sequence ID" value="KAA8906133.1"/>
    <property type="molecule type" value="Genomic_DNA"/>
</dbReference>
<dbReference type="AlphaFoldDB" id="A0A5J5EX31"/>
<proteinExistence type="predicted"/>
<reference evidence="1 2" key="1">
    <citation type="submission" date="2019-09" db="EMBL/GenBank/DDBJ databases">
        <title>Draft genome of the ectomycorrhizal ascomycete Sphaerosporella brunnea.</title>
        <authorList>
            <consortium name="DOE Joint Genome Institute"/>
            <person name="Benucci G.M."/>
            <person name="Marozzi G."/>
            <person name="Antonielli L."/>
            <person name="Sanchez S."/>
            <person name="Marco P."/>
            <person name="Wang X."/>
            <person name="Falini L.B."/>
            <person name="Barry K."/>
            <person name="Haridas S."/>
            <person name="Lipzen A."/>
            <person name="Labutti K."/>
            <person name="Grigoriev I.V."/>
            <person name="Murat C."/>
            <person name="Martin F."/>
            <person name="Albertini E."/>
            <person name="Donnini D."/>
            <person name="Bonito G."/>
        </authorList>
    </citation>
    <scope>NUCLEOTIDE SEQUENCE [LARGE SCALE GENOMIC DNA]</scope>
    <source>
        <strain evidence="1 2">Sb_GMNB300</strain>
    </source>
</reference>
<gene>
    <name evidence="1" type="ORF">FN846DRAFT_949328</name>
</gene>
<evidence type="ECO:0000313" key="2">
    <source>
        <dbReference type="Proteomes" id="UP000326924"/>
    </source>
</evidence>
<dbReference type="OrthoDB" id="5351116at2759"/>
<accession>A0A5J5EX31</accession>
<name>A0A5J5EX31_9PEZI</name>
<dbReference type="InParanoid" id="A0A5J5EX31"/>
<dbReference type="Proteomes" id="UP000326924">
    <property type="component" value="Unassembled WGS sequence"/>
</dbReference>
<keyword evidence="2" id="KW-1185">Reference proteome</keyword>
<protein>
    <submittedName>
        <fullName evidence="1">Uncharacterized protein</fullName>
    </submittedName>
</protein>